<keyword evidence="5" id="KW-0862">Zinc</keyword>
<dbReference type="InterPro" id="IPR027268">
    <property type="entry name" value="Peptidase_M4/M1_CTD_sf"/>
</dbReference>
<dbReference type="GO" id="GO:0008237">
    <property type="term" value="F:metallopeptidase activity"/>
    <property type="evidence" value="ECO:0007669"/>
    <property type="project" value="UniProtKB-KW"/>
</dbReference>
<reference evidence="9" key="2">
    <citation type="journal article" date="2021" name="PeerJ">
        <title>Extensive microbial diversity within the chicken gut microbiome revealed by metagenomics and culture.</title>
        <authorList>
            <person name="Gilroy R."/>
            <person name="Ravi A."/>
            <person name="Getino M."/>
            <person name="Pursley I."/>
            <person name="Horton D.L."/>
            <person name="Alikhan N.F."/>
            <person name="Baker D."/>
            <person name="Gharbi K."/>
            <person name="Hall N."/>
            <person name="Watson M."/>
            <person name="Adriaenssens E.M."/>
            <person name="Foster-Nyarko E."/>
            <person name="Jarju S."/>
            <person name="Secka A."/>
            <person name="Antonio M."/>
            <person name="Oren A."/>
            <person name="Chaudhuri R.R."/>
            <person name="La Ragione R."/>
            <person name="Hildebrand F."/>
            <person name="Pallen M.J."/>
        </authorList>
    </citation>
    <scope>NUCLEOTIDE SEQUENCE</scope>
    <source>
        <strain evidence="9">CHK187-14744</strain>
    </source>
</reference>
<keyword evidence="6" id="KW-0482">Metalloprotease</keyword>
<keyword evidence="1" id="KW-0645">Protease</keyword>
<evidence type="ECO:0000256" key="2">
    <source>
        <dbReference type="ARBA" id="ARBA00022723"/>
    </source>
</evidence>
<evidence type="ECO:0000256" key="6">
    <source>
        <dbReference type="ARBA" id="ARBA00023049"/>
    </source>
</evidence>
<evidence type="ECO:0000313" key="10">
    <source>
        <dbReference type="Proteomes" id="UP000824164"/>
    </source>
</evidence>
<dbReference type="SUPFAM" id="SSF55486">
    <property type="entry name" value="Metalloproteases ('zincins'), catalytic domain"/>
    <property type="match status" value="1"/>
</dbReference>
<dbReference type="Gene3D" id="1.10.390.10">
    <property type="entry name" value="Neutral Protease Domain 2"/>
    <property type="match status" value="1"/>
</dbReference>
<feature type="domain" description="FTP" evidence="8">
    <location>
        <begin position="89"/>
        <end position="137"/>
    </location>
</feature>
<evidence type="ECO:0000259" key="8">
    <source>
        <dbReference type="Pfam" id="PF07504"/>
    </source>
</evidence>
<dbReference type="AlphaFoldDB" id="A0A9D1KVQ8"/>
<keyword evidence="4" id="KW-0378">Hydrolase</keyword>
<sequence>MKQRIYKFTILVMAVILMAVLLSDLFFDPPSNLVSDDPADYGGDDINTGFYVNDDFTGLYQLSDPLTAASEGEAAQAAVSCGLCESIDSLAVDQIITTPEGETYYQFQQIYQDIPVYGHRAAILTNHAGRVQAASGNCVLLEDVSTAPVLSPEDFFQTAKSYLSGLHGSENIEVTFETDDPLVIYIDPSDSPRLAYASDLSDGYGVYHMIMDASTGEILHFSDTALYYGPVSVDNDIYKNGLTLQQDTSDGTYIFRDDERSLSMYDAEGYLTVLGLEWDDDESFIEKHGETSFIDQALHYTGKTYSAGLLTEPMRISDLSVSDTAYWNIYASASLAFDYFYDVLGRSGYNGQDGHVKLIYNTSGKIEADPSGSGTDHVLTDNAAMYAAKNTAVIFYLGDQGNAIYAYDKNTTVHEYSHGVVQTIAMLEGDSVSETNALQEFYSDIFAELSESWYTKGDPDWENAVRQLYPGGQYEDLIYDYNDYVPDSTDGHNACTIASYAMYQIWQEWRNEGMSPEEAMEKMSSLVYRSIFLLPENACFSDFGYSLTASASMMWENGGLTSDQMEQVTYALQNVGILGDQASCLIQVTDAKTGKPIENASVSLHIHWNTVLESYLNEWISRFPSVKAETSFPGALNETTNASGQCCFQTFGGSKDYTITVYAEGYENYHGSATAFDSTSYLLNEIELIPAGENIDQEITETTAPDNDAQLESILDDLVAQYGVMDTVSEEYPDTGYGGGETLVPYDRLTGLLCADIYDYDSDGQNELLTVRSEPTELYDTGAIDGSWIDTRIYLSVYDTLSDGSAGLADERSVSILGLPDSLYSSSIQFMRGTQDGQAALYLDNYFNFNSQGFSLIRLTYDGALNISGGVDCSEFAYAAYCDIGASEGALETMGGRHHGLGNNRQGWEESQSFNWEGVSNNIPENYFEGYKQQWEKGLSDIGLTDSFFRTMHDPDPVSRGTYNAYQQYIADCCTRRPTQTCQMAGGGTLTELCGILSPYQGSGKGISFTSYDSTGLLDDYRDTSSDSASGNVGLSEGPSPTDSDLSVLSGTETTDDLFTAFSDAFLAQDSAAIADLYITGSEYERSQIEALWSERLAEVDFGGYTGIQSVRFPGAETLSVDDLSAHYSEYGIMPDEACILPITAYPDWSQIWPDWLADGMELYAIKYGGNWYLIQ</sequence>
<evidence type="ECO:0000256" key="3">
    <source>
        <dbReference type="ARBA" id="ARBA00022729"/>
    </source>
</evidence>
<gene>
    <name evidence="9" type="ORF">IAB63_00170</name>
</gene>
<dbReference type="GO" id="GO:0006508">
    <property type="term" value="P:proteolysis"/>
    <property type="evidence" value="ECO:0007669"/>
    <property type="project" value="UniProtKB-KW"/>
</dbReference>
<comment type="caution">
    <text evidence="9">The sequence shown here is derived from an EMBL/GenBank/DDBJ whole genome shotgun (WGS) entry which is preliminary data.</text>
</comment>
<keyword evidence="2" id="KW-0479">Metal-binding</keyword>
<proteinExistence type="predicted"/>
<dbReference type="Gene3D" id="3.10.450.490">
    <property type="match status" value="1"/>
</dbReference>
<keyword evidence="3" id="KW-0732">Signal</keyword>
<dbReference type="Gene3D" id="3.10.170.10">
    <property type="match status" value="1"/>
</dbReference>
<feature type="region of interest" description="Disordered" evidence="7">
    <location>
        <begin position="1023"/>
        <end position="1049"/>
    </location>
</feature>
<dbReference type="Pfam" id="PF07504">
    <property type="entry name" value="FTP"/>
    <property type="match status" value="1"/>
</dbReference>
<evidence type="ECO:0000256" key="7">
    <source>
        <dbReference type="SAM" id="MobiDB-lite"/>
    </source>
</evidence>
<organism evidence="9 10">
    <name type="scientific">Candidatus Onthocola gallistercoris</name>
    <dbReference type="NCBI Taxonomy" id="2840876"/>
    <lineage>
        <taxon>Bacteria</taxon>
        <taxon>Bacillati</taxon>
        <taxon>Bacillota</taxon>
        <taxon>Bacilli</taxon>
        <taxon>Candidatus Onthocola</taxon>
    </lineage>
</organism>
<accession>A0A9D1KVQ8</accession>
<dbReference type="InterPro" id="IPR011096">
    <property type="entry name" value="FTP_domain"/>
</dbReference>
<dbReference type="Proteomes" id="UP000824164">
    <property type="component" value="Unassembled WGS sequence"/>
</dbReference>
<feature type="compositionally biased region" description="Polar residues" evidence="7">
    <location>
        <begin position="1026"/>
        <end position="1049"/>
    </location>
</feature>
<dbReference type="PANTHER" id="PTHR33794">
    <property type="entry name" value="BACILLOLYSIN"/>
    <property type="match status" value="1"/>
</dbReference>
<protein>
    <recommendedName>
        <fullName evidence="8">FTP domain-containing protein</fullName>
    </recommendedName>
</protein>
<dbReference type="PANTHER" id="PTHR33794:SF1">
    <property type="entry name" value="BACILLOLYSIN"/>
    <property type="match status" value="1"/>
</dbReference>
<dbReference type="Gene3D" id="2.60.40.1120">
    <property type="entry name" value="Carboxypeptidase-like, regulatory domain"/>
    <property type="match status" value="1"/>
</dbReference>
<dbReference type="EMBL" id="DVLT01000001">
    <property type="protein sequence ID" value="HIU01652.1"/>
    <property type="molecule type" value="Genomic_DNA"/>
</dbReference>
<dbReference type="GO" id="GO:0046872">
    <property type="term" value="F:metal ion binding"/>
    <property type="evidence" value="ECO:0007669"/>
    <property type="project" value="UniProtKB-KW"/>
</dbReference>
<reference evidence="9" key="1">
    <citation type="submission" date="2020-10" db="EMBL/GenBank/DDBJ databases">
        <authorList>
            <person name="Gilroy R."/>
        </authorList>
    </citation>
    <scope>NUCLEOTIDE SEQUENCE</scope>
    <source>
        <strain evidence="9">CHK187-14744</strain>
    </source>
</reference>
<evidence type="ECO:0000256" key="4">
    <source>
        <dbReference type="ARBA" id="ARBA00022801"/>
    </source>
</evidence>
<evidence type="ECO:0000256" key="5">
    <source>
        <dbReference type="ARBA" id="ARBA00022833"/>
    </source>
</evidence>
<name>A0A9D1KVQ8_9FIRM</name>
<evidence type="ECO:0000256" key="1">
    <source>
        <dbReference type="ARBA" id="ARBA00022670"/>
    </source>
</evidence>
<dbReference type="InterPro" id="IPR050728">
    <property type="entry name" value="Zinc_Metalloprotease_M4"/>
</dbReference>
<evidence type="ECO:0000313" key="9">
    <source>
        <dbReference type="EMBL" id="HIU01652.1"/>
    </source>
</evidence>